<evidence type="ECO:0000256" key="11">
    <source>
        <dbReference type="ARBA" id="ARBA00023303"/>
    </source>
</evidence>
<proteinExistence type="predicted"/>
<keyword evidence="6" id="KW-0406">Ion transport</keyword>
<sequence>MIVTQNGEANELIEPLKSAANSSLEPLKSAANLSLELLKSAANSSLEPLMSAANSSPEPLMSAANSSLEPVKSAANSSLEPIKSASKLSLEPVKSTAKSSLEPVKSAVNSSRDDEIKATYDANSLETANEISKNQYQNASEKFEIVDVIDFKFNTCDEIASVTHFTSNGGNETVTDPANLQSGLRNHVDKTAAIKEKSSENLIMSHDLEEIGSASNFPLPFIDNLDDFSALRRKEINGRCSLSSRLRTAYLTQDRPVVEDRLSDCECVARFVVDFMTAHEWDSIVIVTHELEQGVLSPDCLRGPRGGLLRLLWGRGWRATLVSSDRVLTQLYPPDVSGRRNFLLADTNASRHLMQEASAQNALSYTSWAVIAEPSSVLDLAQFAGGLEAYIPSEIYLLGYNHCSVHVLSAYRIGPRVSEVQVEEGGTWTAGEGFMKYKFIEDKIERRQDFKGYPIIGVGVRVFDFFTTYLPDGGVSGFVGDIVTTLKNTHNFSLSLSILKGYSYGKPIDGANNWDGMVGELQNMLVFTAYTATLTSYLAVVFPATLPFSNLFELSKHSEWGAGCVKDDLFQVTASKTCAAEPRSDECQTLYDVWNKNVMKESSNLVATYTEGLLKAIEGQYVFIGVGVTTQYYMRQLPAYQACKIKELSGMYIQGGIAIGLQYDSPFQPSFDLSLQKFRELGLMHKFVKKWMSVDVFCEDDSIVAGDLIDVSSLFVLLLFGLGLSIIIFVVEIMKRKSHRRRQNKKLIEGNRLIQPHVMSSEHWHKSSITSQGT</sequence>
<evidence type="ECO:0000259" key="13">
    <source>
        <dbReference type="SMART" id="SM00918"/>
    </source>
</evidence>
<dbReference type="AlphaFoldDB" id="A0A979FLV2"/>
<evidence type="ECO:0000256" key="12">
    <source>
        <dbReference type="SAM" id="Phobius"/>
    </source>
</evidence>
<dbReference type="SMART" id="SM00918">
    <property type="entry name" value="Lig_chan-Glu_bd"/>
    <property type="match status" value="1"/>
</dbReference>
<dbReference type="OrthoDB" id="6368406at2759"/>
<dbReference type="RefSeq" id="XP_047738020.1">
    <property type="nucleotide sequence ID" value="XM_047882064.1"/>
</dbReference>
<keyword evidence="9" id="KW-0325">Glycoprotein</keyword>
<dbReference type="GeneID" id="125178404"/>
<evidence type="ECO:0000256" key="5">
    <source>
        <dbReference type="ARBA" id="ARBA00022989"/>
    </source>
</evidence>
<dbReference type="InterPro" id="IPR019594">
    <property type="entry name" value="Glu/Gly-bd"/>
</dbReference>
<evidence type="ECO:0000256" key="6">
    <source>
        <dbReference type="ARBA" id="ARBA00023065"/>
    </source>
</evidence>
<dbReference type="GO" id="GO:0005886">
    <property type="term" value="C:plasma membrane"/>
    <property type="evidence" value="ECO:0007669"/>
    <property type="project" value="UniProtKB-SubCell"/>
</dbReference>
<organism evidence="14 15">
    <name type="scientific">Hyalella azteca</name>
    <name type="common">Amphipod</name>
    <dbReference type="NCBI Taxonomy" id="294128"/>
    <lineage>
        <taxon>Eukaryota</taxon>
        <taxon>Metazoa</taxon>
        <taxon>Ecdysozoa</taxon>
        <taxon>Arthropoda</taxon>
        <taxon>Crustacea</taxon>
        <taxon>Multicrustacea</taxon>
        <taxon>Malacostraca</taxon>
        <taxon>Eumalacostraca</taxon>
        <taxon>Peracarida</taxon>
        <taxon>Amphipoda</taxon>
        <taxon>Senticaudata</taxon>
        <taxon>Talitrida</taxon>
        <taxon>Talitroidea</taxon>
        <taxon>Hyalellidae</taxon>
        <taxon>Hyalella</taxon>
    </lineage>
</organism>
<keyword evidence="10" id="KW-1071">Ligand-gated ion channel</keyword>
<evidence type="ECO:0000256" key="7">
    <source>
        <dbReference type="ARBA" id="ARBA00023136"/>
    </source>
</evidence>
<reference evidence="15" key="1">
    <citation type="submission" date="2025-08" db="UniProtKB">
        <authorList>
            <consortium name="RefSeq"/>
        </authorList>
    </citation>
    <scope>IDENTIFICATION</scope>
    <source>
        <tissue evidence="15">Whole organism</tissue>
    </source>
</reference>
<gene>
    <name evidence="15" type="primary">LOC125178404</name>
</gene>
<evidence type="ECO:0000313" key="15">
    <source>
        <dbReference type="RefSeq" id="XP_047738020.1"/>
    </source>
</evidence>
<evidence type="ECO:0000256" key="1">
    <source>
        <dbReference type="ARBA" id="ARBA00004651"/>
    </source>
</evidence>
<keyword evidence="4 12" id="KW-0812">Transmembrane</keyword>
<evidence type="ECO:0000256" key="9">
    <source>
        <dbReference type="ARBA" id="ARBA00023180"/>
    </source>
</evidence>
<protein>
    <submittedName>
        <fullName evidence="15">Uncharacterized protein LOC125178404</fullName>
    </submittedName>
</protein>
<keyword evidence="14" id="KW-1185">Reference proteome</keyword>
<dbReference type="GO" id="GO:0015276">
    <property type="term" value="F:ligand-gated monoatomic ion channel activity"/>
    <property type="evidence" value="ECO:0007669"/>
    <property type="project" value="InterPro"/>
</dbReference>
<keyword evidence="7 12" id="KW-0472">Membrane</keyword>
<comment type="subcellular location">
    <subcellularLocation>
        <location evidence="1">Cell membrane</location>
        <topology evidence="1">Multi-pass membrane protein</topology>
    </subcellularLocation>
</comment>
<feature type="transmembrane region" description="Helical" evidence="12">
    <location>
        <begin position="714"/>
        <end position="734"/>
    </location>
</feature>
<keyword evidence="3" id="KW-1003">Cell membrane</keyword>
<name>A0A979FLV2_HYAAZ</name>
<evidence type="ECO:0000256" key="8">
    <source>
        <dbReference type="ARBA" id="ARBA00023170"/>
    </source>
</evidence>
<accession>A0A979FLV2</accession>
<keyword evidence="5 12" id="KW-1133">Transmembrane helix</keyword>
<dbReference type="Proteomes" id="UP000694843">
    <property type="component" value="Unplaced"/>
</dbReference>
<dbReference type="PANTHER" id="PTHR42643:SF24">
    <property type="entry name" value="IONOTROPIC RECEPTOR 60A"/>
    <property type="match status" value="1"/>
</dbReference>
<dbReference type="InterPro" id="IPR052192">
    <property type="entry name" value="Insect_Ionotropic_Sensory_Rcpt"/>
</dbReference>
<evidence type="ECO:0000313" key="14">
    <source>
        <dbReference type="Proteomes" id="UP000694843"/>
    </source>
</evidence>
<dbReference type="Gene3D" id="3.40.190.10">
    <property type="entry name" value="Periplasmic binding protein-like II"/>
    <property type="match status" value="2"/>
</dbReference>
<keyword evidence="11" id="KW-0407">Ion channel</keyword>
<evidence type="ECO:0000256" key="2">
    <source>
        <dbReference type="ARBA" id="ARBA00022448"/>
    </source>
</evidence>
<dbReference type="SUPFAM" id="SSF53850">
    <property type="entry name" value="Periplasmic binding protein-like II"/>
    <property type="match status" value="1"/>
</dbReference>
<keyword evidence="2" id="KW-0813">Transport</keyword>
<evidence type="ECO:0000256" key="3">
    <source>
        <dbReference type="ARBA" id="ARBA00022475"/>
    </source>
</evidence>
<keyword evidence="8" id="KW-0675">Receptor</keyword>
<dbReference type="PANTHER" id="PTHR42643">
    <property type="entry name" value="IONOTROPIC RECEPTOR 20A-RELATED"/>
    <property type="match status" value="1"/>
</dbReference>
<evidence type="ECO:0000256" key="4">
    <source>
        <dbReference type="ARBA" id="ARBA00022692"/>
    </source>
</evidence>
<evidence type="ECO:0000256" key="10">
    <source>
        <dbReference type="ARBA" id="ARBA00023286"/>
    </source>
</evidence>
<dbReference type="KEGG" id="hazt:125178404"/>
<feature type="domain" description="Ionotropic glutamate receptor L-glutamate and glycine-binding" evidence="13">
    <location>
        <begin position="465"/>
        <end position="523"/>
    </location>
</feature>